<evidence type="ECO:0000256" key="1">
    <source>
        <dbReference type="SAM" id="MobiDB-lite"/>
    </source>
</evidence>
<name>A0AAQ3KZG3_9LILI</name>
<dbReference type="EMBL" id="CP136897">
    <property type="protein sequence ID" value="WOL17529.1"/>
    <property type="molecule type" value="Genomic_DNA"/>
</dbReference>
<dbReference type="InterPro" id="IPR012337">
    <property type="entry name" value="RNaseH-like_sf"/>
</dbReference>
<sequence length="249" mass="28924">MVQDGLIVIHDIISKVRESVKYIKGSPARLHKFNEIARQLQLSSTKRLVLDVSTRWNSTYAMLLSALEFKDVFPRYHERDPNYKSVPSYEDWEKASKIMEFLEVFNEATNVFSGYEYPTANLFLPEVWKIKQLLELTVVDDFIFCFSKIYLNELEAKMKIDVVKDAIYDLYNYYVEMHKSQQPSQTNMDSGPSGSSNNTSLLEKNKTKSMSEFDMWAQSVESITPSKSDLDAYLEEVMNHELVVYELAV</sequence>
<protein>
    <submittedName>
        <fullName evidence="2">Zinc finger BED domain-containing protein RICESLEEPER 2-like</fullName>
    </submittedName>
</protein>
<dbReference type="Proteomes" id="UP001327560">
    <property type="component" value="Chromosome 8"/>
</dbReference>
<evidence type="ECO:0000313" key="2">
    <source>
        <dbReference type="EMBL" id="WOL17529.1"/>
    </source>
</evidence>
<dbReference type="PANTHER" id="PTHR23272:SF182">
    <property type="entry name" value="OS09G0381850 PROTEIN"/>
    <property type="match status" value="1"/>
</dbReference>
<dbReference type="SUPFAM" id="SSF53098">
    <property type="entry name" value="Ribonuclease H-like"/>
    <property type="match status" value="1"/>
</dbReference>
<proteinExistence type="predicted"/>
<gene>
    <name evidence="2" type="ORF">Cni_G26322</name>
</gene>
<dbReference type="PANTHER" id="PTHR23272">
    <property type="entry name" value="BED FINGER-RELATED"/>
    <property type="match status" value="1"/>
</dbReference>
<organism evidence="2 3">
    <name type="scientific">Canna indica</name>
    <name type="common">Indian-shot</name>
    <dbReference type="NCBI Taxonomy" id="4628"/>
    <lineage>
        <taxon>Eukaryota</taxon>
        <taxon>Viridiplantae</taxon>
        <taxon>Streptophyta</taxon>
        <taxon>Embryophyta</taxon>
        <taxon>Tracheophyta</taxon>
        <taxon>Spermatophyta</taxon>
        <taxon>Magnoliopsida</taxon>
        <taxon>Liliopsida</taxon>
        <taxon>Zingiberales</taxon>
        <taxon>Cannaceae</taxon>
        <taxon>Canna</taxon>
    </lineage>
</organism>
<reference evidence="2 3" key="1">
    <citation type="submission" date="2023-10" db="EMBL/GenBank/DDBJ databases">
        <title>Chromosome-scale genome assembly provides insights into flower coloration mechanisms of Canna indica.</title>
        <authorList>
            <person name="Li C."/>
        </authorList>
    </citation>
    <scope>NUCLEOTIDE SEQUENCE [LARGE SCALE GENOMIC DNA]</scope>
    <source>
        <tissue evidence="2">Flower</tissue>
    </source>
</reference>
<dbReference type="AlphaFoldDB" id="A0AAQ3KZG3"/>
<accession>A0AAQ3KZG3</accession>
<keyword evidence="3" id="KW-1185">Reference proteome</keyword>
<evidence type="ECO:0000313" key="3">
    <source>
        <dbReference type="Proteomes" id="UP001327560"/>
    </source>
</evidence>
<feature type="region of interest" description="Disordered" evidence="1">
    <location>
        <begin position="182"/>
        <end position="201"/>
    </location>
</feature>